<dbReference type="RefSeq" id="WP_324267420.1">
    <property type="nucleotide sequence ID" value="NZ_JAWLNX010000015.1"/>
</dbReference>
<accession>A0ABU6AEH0</accession>
<protein>
    <recommendedName>
        <fullName evidence="4">Tellurium resistance protein TerC</fullName>
    </recommendedName>
</protein>
<feature type="transmembrane region" description="Helical" evidence="1">
    <location>
        <begin position="6"/>
        <end position="25"/>
    </location>
</feature>
<feature type="transmembrane region" description="Helical" evidence="1">
    <location>
        <begin position="96"/>
        <end position="113"/>
    </location>
</feature>
<evidence type="ECO:0000313" key="3">
    <source>
        <dbReference type="Proteomes" id="UP001327093"/>
    </source>
</evidence>
<gene>
    <name evidence="2" type="ORF">R4I43_21245</name>
</gene>
<feature type="transmembrane region" description="Helical" evidence="1">
    <location>
        <begin position="119"/>
        <end position="138"/>
    </location>
</feature>
<reference evidence="2 3" key="1">
    <citation type="submission" date="2023-10" db="EMBL/GenBank/DDBJ databases">
        <title>Saccharopolyspora sp. nov., isolated from mangrove soil.</title>
        <authorList>
            <person name="Lu Y."/>
            <person name="Liu W."/>
        </authorList>
    </citation>
    <scope>NUCLEOTIDE SEQUENCE [LARGE SCALE GENOMIC DNA]</scope>
    <source>
        <strain evidence="2 3">S2-29</strain>
    </source>
</reference>
<dbReference type="Proteomes" id="UP001327093">
    <property type="component" value="Unassembled WGS sequence"/>
</dbReference>
<evidence type="ECO:0000313" key="2">
    <source>
        <dbReference type="EMBL" id="MEB3369938.1"/>
    </source>
</evidence>
<evidence type="ECO:0008006" key="4">
    <source>
        <dbReference type="Google" id="ProtNLM"/>
    </source>
</evidence>
<keyword evidence="1" id="KW-0472">Membrane</keyword>
<feature type="transmembrane region" description="Helical" evidence="1">
    <location>
        <begin position="66"/>
        <end position="87"/>
    </location>
</feature>
<comment type="caution">
    <text evidence="2">The sequence shown here is derived from an EMBL/GenBank/DDBJ whole genome shotgun (WGS) entry which is preliminary data.</text>
</comment>
<feature type="transmembrane region" description="Helical" evidence="1">
    <location>
        <begin position="234"/>
        <end position="256"/>
    </location>
</feature>
<keyword evidence="3" id="KW-1185">Reference proteome</keyword>
<feature type="transmembrane region" description="Helical" evidence="1">
    <location>
        <begin position="204"/>
        <end position="222"/>
    </location>
</feature>
<keyword evidence="1" id="KW-1133">Transmembrane helix</keyword>
<feature type="transmembrane region" description="Helical" evidence="1">
    <location>
        <begin position="145"/>
        <end position="167"/>
    </location>
</feature>
<evidence type="ECO:0000256" key="1">
    <source>
        <dbReference type="SAM" id="Phobius"/>
    </source>
</evidence>
<dbReference type="EMBL" id="JAWLNX010000015">
    <property type="protein sequence ID" value="MEB3369938.1"/>
    <property type="molecule type" value="Genomic_DNA"/>
</dbReference>
<proteinExistence type="predicted"/>
<name>A0ABU6AEH0_9PSEU</name>
<keyword evidence="1" id="KW-0812">Transmembrane</keyword>
<feature type="transmembrane region" description="Helical" evidence="1">
    <location>
        <begin position="173"/>
        <end position="192"/>
    </location>
</feature>
<organism evidence="2 3">
    <name type="scientific">Saccharopolyspora mangrovi</name>
    <dbReference type="NCBI Taxonomy" id="3082379"/>
    <lineage>
        <taxon>Bacteria</taxon>
        <taxon>Bacillati</taxon>
        <taxon>Actinomycetota</taxon>
        <taxon>Actinomycetes</taxon>
        <taxon>Pseudonocardiales</taxon>
        <taxon>Pseudonocardiaceae</taxon>
        <taxon>Saccharopolyspora</taxon>
    </lineage>
</organism>
<sequence>MSVPALLPSAAVVVLLAAVTADLLACARGRAPTRHDLLVPGAGIGAAPLVAAGLSLDAPRWAGEFLAAWGSAFAVTVDLVVLLVVLAHRAPGARRLVSLAVAASVLARIVLVATGVPGLAWVSALFGLVVLAGAWWLFRHGEPGLPAAAAVAPAAIPVAVALGAFAVSATGGGSATVLCANLLALLGAVRLVRLTARLCARIPDVSVGFSAVLVFIGAKALLTGLAGHGPTQDASVTVLSLAMTLLVVALSAITAARAGR</sequence>
<feature type="transmembrane region" description="Helical" evidence="1">
    <location>
        <begin position="37"/>
        <end position="54"/>
    </location>
</feature>